<dbReference type="OrthoDB" id="268431at2"/>
<evidence type="ECO:0000313" key="1">
    <source>
        <dbReference type="EMBL" id="TWT30729.1"/>
    </source>
</evidence>
<dbReference type="AlphaFoldDB" id="A0A5C5UY10"/>
<dbReference type="Proteomes" id="UP000318878">
    <property type="component" value="Unassembled WGS sequence"/>
</dbReference>
<accession>A0A5C5UY10</accession>
<dbReference type="Pfam" id="PF05534">
    <property type="entry name" value="HicB"/>
    <property type="match status" value="1"/>
</dbReference>
<organism evidence="1 2">
    <name type="scientific">Blastopirellula retiformator</name>
    <dbReference type="NCBI Taxonomy" id="2527970"/>
    <lineage>
        <taxon>Bacteria</taxon>
        <taxon>Pseudomonadati</taxon>
        <taxon>Planctomycetota</taxon>
        <taxon>Planctomycetia</taxon>
        <taxon>Pirellulales</taxon>
        <taxon>Pirellulaceae</taxon>
        <taxon>Blastopirellula</taxon>
    </lineage>
</organism>
<dbReference type="GO" id="GO:0006355">
    <property type="term" value="P:regulation of DNA-templated transcription"/>
    <property type="evidence" value="ECO:0007669"/>
    <property type="project" value="InterPro"/>
</dbReference>
<reference evidence="1 2" key="1">
    <citation type="submission" date="2019-02" db="EMBL/GenBank/DDBJ databases">
        <title>Deep-cultivation of Planctomycetes and their phenomic and genomic characterization uncovers novel biology.</title>
        <authorList>
            <person name="Wiegand S."/>
            <person name="Jogler M."/>
            <person name="Boedeker C."/>
            <person name="Pinto D."/>
            <person name="Vollmers J."/>
            <person name="Rivas-Marin E."/>
            <person name="Kohn T."/>
            <person name="Peeters S.H."/>
            <person name="Heuer A."/>
            <person name="Rast P."/>
            <person name="Oberbeckmann S."/>
            <person name="Bunk B."/>
            <person name="Jeske O."/>
            <person name="Meyerdierks A."/>
            <person name="Storesund J.E."/>
            <person name="Kallscheuer N."/>
            <person name="Luecker S."/>
            <person name="Lage O.M."/>
            <person name="Pohl T."/>
            <person name="Merkel B.J."/>
            <person name="Hornburger P."/>
            <person name="Mueller R.-W."/>
            <person name="Bruemmer F."/>
            <person name="Labrenz M."/>
            <person name="Spormann A.M."/>
            <person name="Op Den Camp H."/>
            <person name="Overmann J."/>
            <person name="Amann R."/>
            <person name="Jetten M.S.M."/>
            <person name="Mascher T."/>
            <person name="Medema M.H."/>
            <person name="Devos D.P."/>
            <person name="Kaster A.-K."/>
            <person name="Ovreas L."/>
            <person name="Rohde M."/>
            <person name="Galperin M.Y."/>
            <person name="Jogler C."/>
        </authorList>
    </citation>
    <scope>NUCLEOTIDE SEQUENCE [LARGE SCALE GENOMIC DNA]</scope>
    <source>
        <strain evidence="1 2">Enr8</strain>
    </source>
</reference>
<keyword evidence="2" id="KW-1185">Reference proteome</keyword>
<dbReference type="InterPro" id="IPR010985">
    <property type="entry name" value="Ribbon_hlx_hlx"/>
</dbReference>
<dbReference type="InterPro" id="IPR008651">
    <property type="entry name" value="Uncharacterised_HicB"/>
</dbReference>
<gene>
    <name evidence="1" type="ORF">Enr8_42520</name>
</gene>
<dbReference type="EMBL" id="SJPF01000005">
    <property type="protein sequence ID" value="TWT30729.1"/>
    <property type="molecule type" value="Genomic_DNA"/>
</dbReference>
<protein>
    <submittedName>
        <fullName evidence="1">HicB family protein</fullName>
    </submittedName>
</protein>
<name>A0A5C5UY10_9BACT</name>
<sequence length="129" mass="14193">MKKLSDKKVRDFTRVVDQAIESTTGWESLWNAVGGIGGALSQLFPTPAERTQLQDLDAWQRLWEEIRSRQGGNRDEFIERTADASGTLSLRLPKSLHAALKVEAEAEGVSINQLILAKCALQLSAACRG</sequence>
<evidence type="ECO:0000313" key="2">
    <source>
        <dbReference type="Proteomes" id="UP000318878"/>
    </source>
</evidence>
<dbReference type="SUPFAM" id="SSF47598">
    <property type="entry name" value="Ribbon-helix-helix"/>
    <property type="match status" value="1"/>
</dbReference>
<proteinExistence type="predicted"/>
<comment type="caution">
    <text evidence="1">The sequence shown here is derived from an EMBL/GenBank/DDBJ whole genome shotgun (WGS) entry which is preliminary data.</text>
</comment>